<evidence type="ECO:0000313" key="1">
    <source>
        <dbReference type="EMBL" id="SCX25441.1"/>
    </source>
</evidence>
<dbReference type="InterPro" id="IPR023214">
    <property type="entry name" value="HAD_sf"/>
</dbReference>
<dbReference type="PANTHER" id="PTHR42896">
    <property type="entry name" value="XYLULOSE-1,5-BISPHOSPHATE (XUBP) PHOSPHATASE"/>
    <property type="match status" value="1"/>
</dbReference>
<dbReference type="Proteomes" id="UP000199707">
    <property type="component" value="Unassembled WGS sequence"/>
</dbReference>
<dbReference type="Gene3D" id="1.10.150.240">
    <property type="entry name" value="Putative phosphatase, domain 2"/>
    <property type="match status" value="1"/>
</dbReference>
<dbReference type="Pfam" id="PF00702">
    <property type="entry name" value="Hydrolase"/>
    <property type="match status" value="1"/>
</dbReference>
<reference evidence="2" key="1">
    <citation type="submission" date="2016-10" db="EMBL/GenBank/DDBJ databases">
        <authorList>
            <person name="Varghese N."/>
            <person name="Submissions S."/>
        </authorList>
    </citation>
    <scope>NUCLEOTIDE SEQUENCE [LARGE SCALE GENOMIC DNA]</scope>
    <source>
        <strain evidence="2">UNC267MFSha1.1M11</strain>
    </source>
</reference>
<evidence type="ECO:0000313" key="2">
    <source>
        <dbReference type="Proteomes" id="UP000199707"/>
    </source>
</evidence>
<gene>
    <name evidence="1" type="ORF">SAMN02799620_03853</name>
</gene>
<accession>A0A1G4WLU3</accession>
<dbReference type="Gene3D" id="3.40.50.1000">
    <property type="entry name" value="HAD superfamily/HAD-like"/>
    <property type="match status" value="1"/>
</dbReference>
<dbReference type="STRING" id="1502745.SAMN02799620_03853"/>
<organism evidence="1 2">
    <name type="scientific">Mycolicibacterium fluoranthenivorans</name>
    <dbReference type="NCBI Taxonomy" id="258505"/>
    <lineage>
        <taxon>Bacteria</taxon>
        <taxon>Bacillati</taxon>
        <taxon>Actinomycetota</taxon>
        <taxon>Actinomycetes</taxon>
        <taxon>Mycobacteriales</taxon>
        <taxon>Mycobacteriaceae</taxon>
        <taxon>Mycolicibacterium</taxon>
    </lineage>
</organism>
<dbReference type="EMBL" id="FMUB01000008">
    <property type="protein sequence ID" value="SCX25441.1"/>
    <property type="molecule type" value="Genomic_DNA"/>
</dbReference>
<protein>
    <submittedName>
        <fullName evidence="1">Beta-phosphoglucomutase, HAD superfamily</fullName>
    </submittedName>
</protein>
<name>A0A1G4WLU3_9MYCO</name>
<dbReference type="PANTHER" id="PTHR42896:SF2">
    <property type="entry name" value="CBBY-LIKE PROTEIN"/>
    <property type="match status" value="1"/>
</dbReference>
<dbReference type="InterPro" id="IPR044999">
    <property type="entry name" value="CbbY-like"/>
</dbReference>
<dbReference type="SUPFAM" id="SSF56784">
    <property type="entry name" value="HAD-like"/>
    <property type="match status" value="1"/>
</dbReference>
<sequence length="264" mass="28546">MCDLGHAVYMRGDIGVRSYWWDAGRPAGAVVEPLQAVIFDVDGALADIERDGQRRAFNAAFAAHGFDISWTVAEYGRLVCIGDERRRIASALRRRGYGRISAEIATHIQHTKNDLFAEWVLDGDVIPRPGLDDLVNSLYAAGIAIAVISTGSPHWVEPLVRQLIGEGIAGATVTPDDLPRPTREPDLHGHALWELGLGPECALAVTGSAHGLCATTAAKLATVVVPTAYTSGQDFTGAAAVRRDYDGWSADGCARLHRHWWMAR</sequence>
<dbReference type="InterPro" id="IPR036412">
    <property type="entry name" value="HAD-like_sf"/>
</dbReference>
<dbReference type="GO" id="GO:0016787">
    <property type="term" value="F:hydrolase activity"/>
    <property type="evidence" value="ECO:0007669"/>
    <property type="project" value="InterPro"/>
</dbReference>
<dbReference type="AlphaFoldDB" id="A0A1G4WLU3"/>
<proteinExistence type="predicted"/>
<dbReference type="InterPro" id="IPR023198">
    <property type="entry name" value="PGP-like_dom2"/>
</dbReference>